<protein>
    <recommendedName>
        <fullName evidence="3">Purple acid phosphatase</fullName>
        <ecNumber evidence="3">3.1.3.2</ecNumber>
    </recommendedName>
</protein>
<dbReference type="GO" id="GO:0046872">
    <property type="term" value="F:metal ion binding"/>
    <property type="evidence" value="ECO:0007669"/>
    <property type="project" value="InterPro"/>
</dbReference>
<dbReference type="SUPFAM" id="SSF56300">
    <property type="entry name" value="Metallo-dependent phosphatases"/>
    <property type="match status" value="1"/>
</dbReference>
<comment type="similarity">
    <text evidence="3">Belongs to the metallophosphoesterase superfamily. Purple acid phosphatase family.</text>
</comment>
<dbReference type="InterPro" id="IPR025733">
    <property type="entry name" value="PAPs_C"/>
</dbReference>
<evidence type="ECO:0000256" key="1">
    <source>
        <dbReference type="ARBA" id="ARBA00022729"/>
    </source>
</evidence>
<dbReference type="EC" id="3.1.3.2" evidence="3"/>
<dbReference type="AlphaFoldDB" id="A0A834VDA8"/>
<dbReference type="InterPro" id="IPR029052">
    <property type="entry name" value="Metallo-depent_PP-like"/>
</dbReference>
<dbReference type="PANTHER" id="PTHR45867">
    <property type="entry name" value="PURPLE ACID PHOSPHATASE"/>
    <property type="match status" value="1"/>
</dbReference>
<dbReference type="OrthoDB" id="45007at2759"/>
<name>A0A834VDA8_SARSC</name>
<dbReference type="PANTHER" id="PTHR45867:SF3">
    <property type="entry name" value="ACID PHOSPHATASE TYPE 7"/>
    <property type="match status" value="1"/>
</dbReference>
<organism evidence="7">
    <name type="scientific">Sarcoptes scabiei</name>
    <name type="common">Itch mite</name>
    <name type="synonym">Acarus scabiei</name>
    <dbReference type="NCBI Taxonomy" id="52283"/>
    <lineage>
        <taxon>Eukaryota</taxon>
        <taxon>Metazoa</taxon>
        <taxon>Ecdysozoa</taxon>
        <taxon>Arthropoda</taxon>
        <taxon>Chelicerata</taxon>
        <taxon>Arachnida</taxon>
        <taxon>Acari</taxon>
        <taxon>Acariformes</taxon>
        <taxon>Sarcoptiformes</taxon>
        <taxon>Astigmata</taxon>
        <taxon>Psoroptidia</taxon>
        <taxon>Sarcoptoidea</taxon>
        <taxon>Sarcoptidae</taxon>
        <taxon>Sarcoptinae</taxon>
        <taxon>Sarcoptes</taxon>
    </lineage>
</organism>
<dbReference type="CDD" id="cd00839">
    <property type="entry name" value="MPP_PAPs"/>
    <property type="match status" value="1"/>
</dbReference>
<reference evidence="9" key="1">
    <citation type="journal article" date="2020" name="PLoS Negl. Trop. Dis.">
        <title>High-quality nuclear genome for Sarcoptes scabiei-A critical resource for a neglected parasite.</title>
        <authorList>
            <person name="Korhonen P.K."/>
            <person name="Gasser R.B."/>
            <person name="Ma G."/>
            <person name="Wang T."/>
            <person name="Stroehlein A.J."/>
            <person name="Young N.D."/>
            <person name="Ang C.S."/>
            <person name="Fernando D.D."/>
            <person name="Lu H.C."/>
            <person name="Taylor S."/>
            <person name="Reynolds S.L."/>
            <person name="Mofiz E."/>
            <person name="Najaraj S.H."/>
            <person name="Gowda H."/>
            <person name="Madugundu A."/>
            <person name="Renuse S."/>
            <person name="Holt D."/>
            <person name="Pandey A."/>
            <person name="Papenfuss A.T."/>
            <person name="Fischer K."/>
        </authorList>
    </citation>
    <scope>NUCLEOTIDE SEQUENCE [LARGE SCALE GENOMIC DNA]</scope>
</reference>
<dbReference type="Pfam" id="PF16656">
    <property type="entry name" value="Pur_ac_phosph_N"/>
    <property type="match status" value="1"/>
</dbReference>
<evidence type="ECO:0000313" key="9">
    <source>
        <dbReference type="Proteomes" id="UP000070412"/>
    </source>
</evidence>
<reference evidence="8" key="3">
    <citation type="submission" date="2022-06" db="UniProtKB">
        <authorList>
            <consortium name="EnsemblMetazoa"/>
        </authorList>
    </citation>
    <scope>IDENTIFICATION</scope>
</reference>
<dbReference type="EnsemblMetazoa" id="SSS_8728s_mrna">
    <property type="protein sequence ID" value="KAF7491370.1"/>
    <property type="gene ID" value="SSS_8728"/>
</dbReference>
<feature type="signal peptide" evidence="3">
    <location>
        <begin position="1"/>
        <end position="27"/>
    </location>
</feature>
<feature type="chain" id="PRO_5039739625" description="Purple acid phosphatase" evidence="3">
    <location>
        <begin position="28"/>
        <end position="462"/>
    </location>
</feature>
<dbReference type="GO" id="GO:0003993">
    <property type="term" value="F:acid phosphatase activity"/>
    <property type="evidence" value="ECO:0007669"/>
    <property type="project" value="UniProtKB-EC"/>
</dbReference>
<dbReference type="EMBL" id="WVUK01000060">
    <property type="protein sequence ID" value="KAF7491370.1"/>
    <property type="molecule type" value="Genomic_DNA"/>
</dbReference>
<keyword evidence="3" id="KW-0378">Hydrolase</keyword>
<dbReference type="Gene3D" id="3.60.21.10">
    <property type="match status" value="1"/>
</dbReference>
<keyword evidence="9" id="KW-1185">Reference proteome</keyword>
<keyword evidence="1 3" id="KW-0732">Signal</keyword>
<sequence length="462" mass="54947">MTMMGPKIWPRFQTLLQVLLIIQAVRSKTIIEQVHLSYGTNLTEMIVTWTVPEPHDAYPGSVIYYNHLDFETQSSKAEIEEFIDHRTKYNTYRCLLGNLKPNLRYSYRILLNDFKSKLYQFETAPAEEWLPRFAIYGDLGYVNERSLPYLKQDVLLNHSIDAIFHLGDLAYDLPDQNGWRGHNFMRSIESIASRVPYMVCPGNHEQLNNFSHYDSRFSMLGNDCCYEQKNDDDDDRNRSLRERLNNHFHSWNIGPAHIIMFSTEFYYYTEYGWDQIRIQYEWLERDLKEAQKNRKKYPWIITMGHRPLYCLKLFDSSCSYLTLERKTIRSGIEWRLNTTERSYGLEELFYRYGVDLQFYGHEHFYGRLLPLFNYTVLSGKSSKILTIILLGLAGNQEYHPPFNHLPEWVGSHHSDYGYTRLIFENKFRIRLQQISDDQNGKIIDEIEIIKSSSKPKWMKAIE</sequence>
<keyword evidence="2" id="KW-0325">Glycoprotein</keyword>
<evidence type="ECO:0000259" key="4">
    <source>
        <dbReference type="Pfam" id="PF00149"/>
    </source>
</evidence>
<dbReference type="SUPFAM" id="SSF49363">
    <property type="entry name" value="Purple acid phosphatase, N-terminal domain"/>
    <property type="match status" value="1"/>
</dbReference>
<proteinExistence type="inferred from homology"/>
<dbReference type="Proteomes" id="UP000070412">
    <property type="component" value="Unassembled WGS sequence"/>
</dbReference>
<dbReference type="InterPro" id="IPR041792">
    <property type="entry name" value="MPP_PAP"/>
</dbReference>
<evidence type="ECO:0000313" key="7">
    <source>
        <dbReference type="EMBL" id="KAF7491370.1"/>
    </source>
</evidence>
<dbReference type="Gene3D" id="2.60.40.380">
    <property type="entry name" value="Purple acid phosphatase-like, N-terminal"/>
    <property type="match status" value="1"/>
</dbReference>
<evidence type="ECO:0000256" key="2">
    <source>
        <dbReference type="ARBA" id="ARBA00023180"/>
    </source>
</evidence>
<gene>
    <name evidence="7" type="ORF">SSS_8728</name>
</gene>
<dbReference type="InterPro" id="IPR004843">
    <property type="entry name" value="Calcineurin-like_PHP"/>
</dbReference>
<evidence type="ECO:0000259" key="5">
    <source>
        <dbReference type="Pfam" id="PF14008"/>
    </source>
</evidence>
<evidence type="ECO:0000259" key="6">
    <source>
        <dbReference type="Pfam" id="PF16656"/>
    </source>
</evidence>
<feature type="domain" description="Calcineurin-like phosphoesterase" evidence="4">
    <location>
        <begin position="132"/>
        <end position="364"/>
    </location>
</feature>
<accession>A0A834VDA8</accession>
<evidence type="ECO:0000313" key="8">
    <source>
        <dbReference type="EnsemblMetazoa" id="KAF7491370.1"/>
    </source>
</evidence>
<dbReference type="Pfam" id="PF00149">
    <property type="entry name" value="Metallophos"/>
    <property type="match status" value="1"/>
</dbReference>
<evidence type="ECO:0000256" key="3">
    <source>
        <dbReference type="RuleBase" id="RU361203"/>
    </source>
</evidence>
<dbReference type="Pfam" id="PF14008">
    <property type="entry name" value="Metallophos_C"/>
    <property type="match status" value="1"/>
</dbReference>
<dbReference type="InterPro" id="IPR015914">
    <property type="entry name" value="PAPs_N"/>
</dbReference>
<comment type="catalytic activity">
    <reaction evidence="3">
        <text>a phosphate monoester + H2O = an alcohol + phosphate</text>
        <dbReference type="Rhea" id="RHEA:15017"/>
        <dbReference type="ChEBI" id="CHEBI:15377"/>
        <dbReference type="ChEBI" id="CHEBI:30879"/>
        <dbReference type="ChEBI" id="CHEBI:43474"/>
        <dbReference type="ChEBI" id="CHEBI:67140"/>
        <dbReference type="EC" id="3.1.3.2"/>
    </reaction>
</comment>
<feature type="domain" description="Purple acid phosphatase C-terminal" evidence="5">
    <location>
        <begin position="388"/>
        <end position="445"/>
    </location>
</feature>
<dbReference type="InterPro" id="IPR008963">
    <property type="entry name" value="Purple_acid_Pase-like_N"/>
</dbReference>
<reference evidence="7" key="2">
    <citation type="submission" date="2020-01" db="EMBL/GenBank/DDBJ databases">
        <authorList>
            <person name="Korhonen P.K.K."/>
            <person name="Guangxu M.G."/>
            <person name="Wang T.W."/>
            <person name="Stroehlein A.J.S."/>
            <person name="Young N.D."/>
            <person name="Ang C.-S.A."/>
            <person name="Fernando D.W.F."/>
            <person name="Lu H.L."/>
            <person name="Taylor S.T."/>
            <person name="Ehtesham M.E.M."/>
            <person name="Najaraj S.H.N."/>
            <person name="Harsha G.H.G."/>
            <person name="Madugundu A.M."/>
            <person name="Renuse S.R."/>
            <person name="Holt D.H."/>
            <person name="Pandey A.P."/>
            <person name="Papenfuss A.P."/>
            <person name="Gasser R.B.G."/>
            <person name="Fischer K.F."/>
        </authorList>
    </citation>
    <scope>NUCLEOTIDE SEQUENCE</scope>
    <source>
        <strain evidence="7">SSS_KF_BRIS2020</strain>
    </source>
</reference>
<feature type="domain" description="Purple acid phosphatase N-terminal" evidence="6">
    <location>
        <begin position="32"/>
        <end position="123"/>
    </location>
</feature>